<evidence type="ECO:0000313" key="2">
    <source>
        <dbReference type="EMBL" id="KRY25600.1"/>
    </source>
</evidence>
<accession>A0A0V1ALC9</accession>
<comment type="caution">
    <text evidence="2">The sequence shown here is derived from an EMBL/GenBank/DDBJ whole genome shotgun (WGS) entry which is preliminary data.</text>
</comment>
<dbReference type="EMBL" id="JYDH01000842">
    <property type="protein sequence ID" value="KRY25600.1"/>
    <property type="molecule type" value="Genomic_DNA"/>
</dbReference>
<feature type="compositionally biased region" description="Basic and acidic residues" evidence="1">
    <location>
        <begin position="38"/>
        <end position="51"/>
    </location>
</feature>
<reference evidence="2 3" key="1">
    <citation type="submission" date="2015-01" db="EMBL/GenBank/DDBJ databases">
        <title>Evolution of Trichinella species and genotypes.</title>
        <authorList>
            <person name="Korhonen P.K."/>
            <person name="Edoardo P."/>
            <person name="Giuseppe L.R."/>
            <person name="Gasser R.B."/>
        </authorList>
    </citation>
    <scope>NUCLEOTIDE SEQUENCE [LARGE SCALE GENOMIC DNA]</scope>
    <source>
        <strain evidence="2">ISS3</strain>
    </source>
</reference>
<feature type="region of interest" description="Disordered" evidence="1">
    <location>
        <begin position="28"/>
        <end position="51"/>
    </location>
</feature>
<evidence type="ECO:0000256" key="1">
    <source>
        <dbReference type="SAM" id="MobiDB-lite"/>
    </source>
</evidence>
<proteinExistence type="predicted"/>
<dbReference type="InParanoid" id="A0A0V1ALC9"/>
<sequence length="77" mass="9057">MIFSTQNFIIYSSTAQFAKRDSIEQLENSVSTNHGRRERKETTRVNFRRKAEQHSPHASIKLAVHFYLDLLLKLLHT</sequence>
<name>A0A0V1ALC9_TRISP</name>
<evidence type="ECO:0000313" key="3">
    <source>
        <dbReference type="Proteomes" id="UP000054776"/>
    </source>
</evidence>
<organism evidence="2 3">
    <name type="scientific">Trichinella spiralis</name>
    <name type="common">Trichina worm</name>
    <dbReference type="NCBI Taxonomy" id="6334"/>
    <lineage>
        <taxon>Eukaryota</taxon>
        <taxon>Metazoa</taxon>
        <taxon>Ecdysozoa</taxon>
        <taxon>Nematoda</taxon>
        <taxon>Enoplea</taxon>
        <taxon>Dorylaimia</taxon>
        <taxon>Trichinellida</taxon>
        <taxon>Trichinellidae</taxon>
        <taxon>Trichinella</taxon>
    </lineage>
</organism>
<keyword evidence="3" id="KW-1185">Reference proteome</keyword>
<protein>
    <submittedName>
        <fullName evidence="2">Uncharacterized protein</fullName>
    </submittedName>
</protein>
<gene>
    <name evidence="2" type="ORF">T01_8193</name>
</gene>
<dbReference type="AlphaFoldDB" id="A0A0V1ALC9"/>
<dbReference type="Proteomes" id="UP000054776">
    <property type="component" value="Unassembled WGS sequence"/>
</dbReference>